<evidence type="ECO:0000313" key="9">
    <source>
        <dbReference type="EMBL" id="MFC4988581.1"/>
    </source>
</evidence>
<evidence type="ECO:0000256" key="1">
    <source>
        <dbReference type="ARBA" id="ARBA00001933"/>
    </source>
</evidence>
<protein>
    <recommendedName>
        <fullName evidence="7">Aminotransferase</fullName>
        <ecNumber evidence="7">2.6.1.-</ecNumber>
    </recommendedName>
</protein>
<evidence type="ECO:0000256" key="7">
    <source>
        <dbReference type="RuleBase" id="RU000481"/>
    </source>
</evidence>
<dbReference type="PROSITE" id="PS00105">
    <property type="entry name" value="AA_TRANSFER_CLASS_1"/>
    <property type="match status" value="1"/>
</dbReference>
<comment type="cofactor">
    <cofactor evidence="1 7">
        <name>pyridoxal 5'-phosphate</name>
        <dbReference type="ChEBI" id="CHEBI:597326"/>
    </cofactor>
</comment>
<proteinExistence type="inferred from homology"/>
<dbReference type="GO" id="GO:0008483">
    <property type="term" value="F:transaminase activity"/>
    <property type="evidence" value="ECO:0007669"/>
    <property type="project" value="UniProtKB-KW"/>
</dbReference>
<dbReference type="CDD" id="cd00609">
    <property type="entry name" value="AAT_like"/>
    <property type="match status" value="1"/>
</dbReference>
<gene>
    <name evidence="9" type="ORF">ACFPFO_12565</name>
</gene>
<dbReference type="EC" id="2.6.1.-" evidence="7"/>
<dbReference type="RefSeq" id="WP_224827337.1">
    <property type="nucleotide sequence ID" value="NZ_JAIVEF010000001.1"/>
</dbReference>
<dbReference type="InterPro" id="IPR015424">
    <property type="entry name" value="PyrdxlP-dep_Trfase"/>
</dbReference>
<dbReference type="Proteomes" id="UP001595925">
    <property type="component" value="Unassembled WGS sequence"/>
</dbReference>
<name>A0ABD5QFI2_9EURY</name>
<dbReference type="AlphaFoldDB" id="A0ABD5QFI2"/>
<evidence type="ECO:0000256" key="6">
    <source>
        <dbReference type="ARBA" id="ARBA00022898"/>
    </source>
</evidence>
<evidence type="ECO:0000256" key="5">
    <source>
        <dbReference type="ARBA" id="ARBA00022679"/>
    </source>
</evidence>
<dbReference type="EMBL" id="JBHSJG010000036">
    <property type="protein sequence ID" value="MFC4988581.1"/>
    <property type="molecule type" value="Genomic_DNA"/>
</dbReference>
<evidence type="ECO:0000313" key="10">
    <source>
        <dbReference type="Proteomes" id="UP001595925"/>
    </source>
</evidence>
<dbReference type="Pfam" id="PF00155">
    <property type="entry name" value="Aminotran_1_2"/>
    <property type="match status" value="1"/>
</dbReference>
<dbReference type="PANTHER" id="PTHR46383">
    <property type="entry name" value="ASPARTATE AMINOTRANSFERASE"/>
    <property type="match status" value="1"/>
</dbReference>
<dbReference type="SUPFAM" id="SSF53383">
    <property type="entry name" value="PLP-dependent transferases"/>
    <property type="match status" value="1"/>
</dbReference>
<dbReference type="InterPro" id="IPR004839">
    <property type="entry name" value="Aminotransferase_I/II_large"/>
</dbReference>
<dbReference type="Gene3D" id="3.40.640.10">
    <property type="entry name" value="Type I PLP-dependent aspartate aminotransferase-like (Major domain)"/>
    <property type="match status" value="1"/>
</dbReference>
<sequence>MSHGSSGDRISARAAAIGPQRIRAMFDRAARLESEDDRDLVHLELGEPDFDTPAHVVRAADEAARAGRTNYTANAGLFELREAIADSREPRPDPASEVIVTNGGVEAFHLALETVCDPGDEVVVSTPAWPNPISQARMAGAEPIEVPMPAAEGFSPDPDRIVAAIGPETAAVILTSPANPTGRTFGAEGIRRVLGAAADHSAFVIADEVYRGLTYTDVPPPAAAIADDDLRKWLLTVDSCSKRYAMTGWRVGWLVGSGDVVGAMTRLREHTTSSTNAPAQYAAIAALTGPEEPIEEMARAFARRRDLVCDRVDEIPGVSLAPPEGAFYAFLDVSDLEGESQAVADRLLEEYGVVTAPGTAFGAGGEGHLRLSFAAGIDRLEEGLDRLERTVRDERGAG</sequence>
<comment type="similarity">
    <text evidence="2 7">Belongs to the class-I pyridoxal-phosphate-dependent aminotransferase family.</text>
</comment>
<dbReference type="PANTHER" id="PTHR46383:SF1">
    <property type="entry name" value="ASPARTATE AMINOTRANSFERASE"/>
    <property type="match status" value="1"/>
</dbReference>
<dbReference type="InterPro" id="IPR015421">
    <property type="entry name" value="PyrdxlP-dep_Trfase_major"/>
</dbReference>
<dbReference type="InterPro" id="IPR004838">
    <property type="entry name" value="NHTrfase_class1_PyrdxlP-BS"/>
</dbReference>
<feature type="domain" description="Aminotransferase class I/classII large" evidence="8">
    <location>
        <begin position="39"/>
        <end position="378"/>
    </location>
</feature>
<comment type="caution">
    <text evidence="9">The sequence shown here is derived from an EMBL/GenBank/DDBJ whole genome shotgun (WGS) entry which is preliminary data.</text>
</comment>
<dbReference type="InterPro" id="IPR050596">
    <property type="entry name" value="AspAT/PAT-like"/>
</dbReference>
<keyword evidence="6" id="KW-0663">Pyridoxal phosphate</keyword>
<evidence type="ECO:0000256" key="4">
    <source>
        <dbReference type="ARBA" id="ARBA00022576"/>
    </source>
</evidence>
<evidence type="ECO:0000256" key="2">
    <source>
        <dbReference type="ARBA" id="ARBA00007441"/>
    </source>
</evidence>
<comment type="subunit">
    <text evidence="3">Homodimer.</text>
</comment>
<evidence type="ECO:0000256" key="3">
    <source>
        <dbReference type="ARBA" id="ARBA00011738"/>
    </source>
</evidence>
<keyword evidence="4 7" id="KW-0032">Aminotransferase</keyword>
<reference evidence="9 10" key="1">
    <citation type="journal article" date="2019" name="Int. J. Syst. Evol. Microbiol.">
        <title>The Global Catalogue of Microorganisms (GCM) 10K type strain sequencing project: providing services to taxonomists for standard genome sequencing and annotation.</title>
        <authorList>
            <consortium name="The Broad Institute Genomics Platform"/>
            <consortium name="The Broad Institute Genome Sequencing Center for Infectious Disease"/>
            <person name="Wu L."/>
            <person name="Ma J."/>
        </authorList>
    </citation>
    <scope>NUCLEOTIDE SEQUENCE [LARGE SCALE GENOMIC DNA]</scope>
    <source>
        <strain evidence="9 10">CGMCC 1.15824</strain>
    </source>
</reference>
<keyword evidence="5 7" id="KW-0808">Transferase</keyword>
<keyword evidence="10" id="KW-1185">Reference proteome</keyword>
<organism evidence="9 10">
    <name type="scientific">Saliphagus infecundisoli</name>
    <dbReference type="NCBI Taxonomy" id="1849069"/>
    <lineage>
        <taxon>Archaea</taxon>
        <taxon>Methanobacteriati</taxon>
        <taxon>Methanobacteriota</taxon>
        <taxon>Stenosarchaea group</taxon>
        <taxon>Halobacteria</taxon>
        <taxon>Halobacteriales</taxon>
        <taxon>Natrialbaceae</taxon>
        <taxon>Saliphagus</taxon>
    </lineage>
</organism>
<evidence type="ECO:0000259" key="8">
    <source>
        <dbReference type="Pfam" id="PF00155"/>
    </source>
</evidence>
<accession>A0ABD5QFI2</accession>